<feature type="domain" description="HTH marR-type" evidence="4">
    <location>
        <begin position="30"/>
        <end position="162"/>
    </location>
</feature>
<dbReference type="AlphaFoldDB" id="A0A9J9QB23"/>
<evidence type="ECO:0000256" key="2">
    <source>
        <dbReference type="ARBA" id="ARBA00023125"/>
    </source>
</evidence>
<keyword evidence="1" id="KW-0805">Transcription regulation</keyword>
<keyword evidence="3" id="KW-0804">Transcription</keyword>
<protein>
    <submittedName>
        <fullName evidence="5">Transcriptional regulator, MarR family</fullName>
    </submittedName>
</protein>
<accession>A0A9J9QB23</accession>
<evidence type="ECO:0000256" key="3">
    <source>
        <dbReference type="ARBA" id="ARBA00023163"/>
    </source>
</evidence>
<dbReference type="InterPro" id="IPR036388">
    <property type="entry name" value="WH-like_DNA-bd_sf"/>
</dbReference>
<organism evidence="5 6">
    <name type="scientific">Acidovorax ebreus (strain TPSY)</name>
    <name type="common">Diaphorobacter sp. (strain TPSY)</name>
    <dbReference type="NCBI Taxonomy" id="535289"/>
    <lineage>
        <taxon>Bacteria</taxon>
        <taxon>Pseudomonadati</taxon>
        <taxon>Pseudomonadota</taxon>
        <taxon>Betaproteobacteria</taxon>
        <taxon>Burkholderiales</taxon>
        <taxon>Comamonadaceae</taxon>
        <taxon>Diaphorobacter</taxon>
    </lineage>
</organism>
<evidence type="ECO:0000256" key="1">
    <source>
        <dbReference type="ARBA" id="ARBA00023015"/>
    </source>
</evidence>
<dbReference type="InterPro" id="IPR039422">
    <property type="entry name" value="MarR/SlyA-like"/>
</dbReference>
<proteinExistence type="predicted"/>
<dbReference type="GO" id="GO:0003700">
    <property type="term" value="F:DNA-binding transcription factor activity"/>
    <property type="evidence" value="ECO:0007669"/>
    <property type="project" value="InterPro"/>
</dbReference>
<dbReference type="InterPro" id="IPR036390">
    <property type="entry name" value="WH_DNA-bd_sf"/>
</dbReference>
<dbReference type="PANTHER" id="PTHR33164:SF64">
    <property type="entry name" value="TRANSCRIPTIONAL REGULATOR SLYA"/>
    <property type="match status" value="1"/>
</dbReference>
<dbReference type="KEGG" id="dia:Dtpsy_0259"/>
<evidence type="ECO:0000259" key="4">
    <source>
        <dbReference type="PROSITE" id="PS50995"/>
    </source>
</evidence>
<dbReference type="RefSeq" id="WP_012655353.1">
    <property type="nucleotide sequence ID" value="NC_011992.1"/>
</dbReference>
<keyword evidence="6" id="KW-1185">Reference proteome</keyword>
<dbReference type="GO" id="GO:0003677">
    <property type="term" value="F:DNA binding"/>
    <property type="evidence" value="ECO:0007669"/>
    <property type="project" value="UniProtKB-KW"/>
</dbReference>
<name>A0A9J9QB23_ACIET</name>
<dbReference type="Proteomes" id="UP000000450">
    <property type="component" value="Chromosome"/>
</dbReference>
<dbReference type="Gene3D" id="1.10.10.10">
    <property type="entry name" value="Winged helix-like DNA-binding domain superfamily/Winged helix DNA-binding domain"/>
    <property type="match status" value="1"/>
</dbReference>
<dbReference type="EMBL" id="CP001392">
    <property type="protein sequence ID" value="ACM31743.1"/>
    <property type="molecule type" value="Genomic_DNA"/>
</dbReference>
<keyword evidence="2" id="KW-0238">DNA-binding</keyword>
<dbReference type="PROSITE" id="PS50995">
    <property type="entry name" value="HTH_MARR_2"/>
    <property type="match status" value="1"/>
</dbReference>
<evidence type="ECO:0000313" key="6">
    <source>
        <dbReference type="Proteomes" id="UP000000450"/>
    </source>
</evidence>
<gene>
    <name evidence="5" type="ordered locus">Dtpsy_0259</name>
</gene>
<dbReference type="SMART" id="SM00347">
    <property type="entry name" value="HTH_MARR"/>
    <property type="match status" value="1"/>
</dbReference>
<dbReference type="Pfam" id="PF01047">
    <property type="entry name" value="MarR"/>
    <property type="match status" value="1"/>
</dbReference>
<evidence type="ECO:0000313" key="5">
    <source>
        <dbReference type="EMBL" id="ACM31743.1"/>
    </source>
</evidence>
<dbReference type="SUPFAM" id="SSF46785">
    <property type="entry name" value="Winged helix' DNA-binding domain"/>
    <property type="match status" value="1"/>
</dbReference>
<dbReference type="GO" id="GO:0006950">
    <property type="term" value="P:response to stress"/>
    <property type="evidence" value="ECO:0007669"/>
    <property type="project" value="TreeGrafter"/>
</dbReference>
<sequence length="171" mass="18841">MNLPSVPPPLSADAACPLSDPELPVPFEIERSIGFQMRRITTLLGYEVERRMEPLGLTDAQWKPLLRLLLDPPGTAAALARMCHLDAGGLTRLLDRLEAKGLCQRERSQEDRRVVHVALTSEGQAVAAQLPALLGEVQDQLLQGFSAEEEAQLRDFLKRIYANVRPPEGGP</sequence>
<dbReference type="InterPro" id="IPR000835">
    <property type="entry name" value="HTH_MarR-typ"/>
</dbReference>
<reference evidence="5 6" key="1">
    <citation type="journal article" date="2010" name="J. Bacteriol.">
        <title>Completed genome sequence of the anaerobic iron-oxidizing bacterium Acidovorax ebreus strain TPSY.</title>
        <authorList>
            <person name="Byrne-Bailey K.G."/>
            <person name="Weber K.A."/>
            <person name="Chair A.H."/>
            <person name="Bose S."/>
            <person name="Knox T."/>
            <person name="Spanbauer T.L."/>
            <person name="Chertkov O."/>
            <person name="Coates J.D."/>
        </authorList>
    </citation>
    <scope>NUCLEOTIDE SEQUENCE [LARGE SCALE GENOMIC DNA]</scope>
    <source>
        <strain evidence="5 6">TPSY</strain>
    </source>
</reference>
<dbReference type="PANTHER" id="PTHR33164">
    <property type="entry name" value="TRANSCRIPTIONAL REGULATOR, MARR FAMILY"/>
    <property type="match status" value="1"/>
</dbReference>